<dbReference type="Proteomes" id="UP000887578">
    <property type="component" value="Unplaced"/>
</dbReference>
<organism evidence="6 7">
    <name type="scientific">Panagrolaimus davidi</name>
    <dbReference type="NCBI Taxonomy" id="227884"/>
    <lineage>
        <taxon>Eukaryota</taxon>
        <taxon>Metazoa</taxon>
        <taxon>Ecdysozoa</taxon>
        <taxon>Nematoda</taxon>
        <taxon>Chromadorea</taxon>
        <taxon>Rhabditida</taxon>
        <taxon>Tylenchina</taxon>
        <taxon>Panagrolaimomorpha</taxon>
        <taxon>Panagrolaimoidea</taxon>
        <taxon>Panagrolaimidae</taxon>
        <taxon>Panagrolaimus</taxon>
    </lineage>
</organism>
<evidence type="ECO:0000313" key="7">
    <source>
        <dbReference type="WBParaSite" id="PDA_v2.g1408.t1"/>
    </source>
</evidence>
<reference evidence="7" key="1">
    <citation type="submission" date="2022-11" db="UniProtKB">
        <authorList>
            <consortium name="WormBaseParasite"/>
        </authorList>
    </citation>
    <scope>IDENTIFICATION</scope>
</reference>
<dbReference type="WBParaSite" id="PDA_v2.g1408.t1">
    <property type="protein sequence ID" value="PDA_v2.g1408.t1"/>
    <property type="gene ID" value="PDA_v2.g1408"/>
</dbReference>
<accession>A0A914P7U7</accession>
<protein>
    <submittedName>
        <fullName evidence="7">LIM zinc-binding domain-containing protein</fullName>
    </submittedName>
</protein>
<name>A0A914P7U7_9BILA</name>
<dbReference type="GO" id="GO:0046872">
    <property type="term" value="F:metal ion binding"/>
    <property type="evidence" value="ECO:0007669"/>
    <property type="project" value="UniProtKB-KW"/>
</dbReference>
<dbReference type="PROSITE" id="PS50023">
    <property type="entry name" value="LIM_DOMAIN_2"/>
    <property type="match status" value="1"/>
</dbReference>
<evidence type="ECO:0000256" key="1">
    <source>
        <dbReference type="ARBA" id="ARBA00022723"/>
    </source>
</evidence>
<dbReference type="Pfam" id="PF00412">
    <property type="entry name" value="LIM"/>
    <property type="match status" value="1"/>
</dbReference>
<keyword evidence="1 4" id="KW-0479">Metal-binding</keyword>
<evidence type="ECO:0000256" key="4">
    <source>
        <dbReference type="PROSITE-ProRule" id="PRU00125"/>
    </source>
</evidence>
<dbReference type="Gene3D" id="2.10.110.10">
    <property type="entry name" value="Cysteine Rich Protein"/>
    <property type="match status" value="1"/>
</dbReference>
<dbReference type="AlphaFoldDB" id="A0A914P7U7"/>
<keyword evidence="3 4" id="KW-0440">LIM domain</keyword>
<feature type="domain" description="LIM zinc-binding" evidence="5">
    <location>
        <begin position="10"/>
        <end position="75"/>
    </location>
</feature>
<proteinExistence type="predicted"/>
<evidence type="ECO:0000313" key="6">
    <source>
        <dbReference type="Proteomes" id="UP000887578"/>
    </source>
</evidence>
<evidence type="ECO:0000259" key="5">
    <source>
        <dbReference type="PROSITE" id="PS50023"/>
    </source>
</evidence>
<evidence type="ECO:0000256" key="2">
    <source>
        <dbReference type="ARBA" id="ARBA00022833"/>
    </source>
</evidence>
<evidence type="ECO:0000256" key="3">
    <source>
        <dbReference type="ARBA" id="ARBA00023038"/>
    </source>
</evidence>
<sequence length="93" mass="10598">MFGDTQQREKKCGFCNEEVSKADEMIVERKPVHKNCFKCGVCGKECKVGQSLAQQIPEYGWFFFCFDHRLLSPGEKVEGIKAKGYQKKAASKK</sequence>
<keyword evidence="6" id="KW-1185">Reference proteome</keyword>
<dbReference type="InterPro" id="IPR001781">
    <property type="entry name" value="Znf_LIM"/>
</dbReference>
<keyword evidence="2 4" id="KW-0862">Zinc</keyword>